<dbReference type="Gene3D" id="3.20.20.140">
    <property type="entry name" value="Metal-dependent hydrolases"/>
    <property type="match status" value="1"/>
</dbReference>
<dbReference type="InterPro" id="IPR004805">
    <property type="entry name" value="DnaE2/DnaE/PolC"/>
</dbReference>
<dbReference type="Gene3D" id="3.40.50.300">
    <property type="entry name" value="P-loop containing nucleotide triphosphate hydrolases"/>
    <property type="match status" value="1"/>
</dbReference>
<accession>A0ABW3M9E2</accession>
<dbReference type="Pfam" id="PF07733">
    <property type="entry name" value="DNA_pol3_alpha"/>
    <property type="match status" value="1"/>
</dbReference>
<dbReference type="Proteomes" id="UP001597045">
    <property type="component" value="Unassembled WGS sequence"/>
</dbReference>
<dbReference type="PANTHER" id="PTHR32294">
    <property type="entry name" value="DNA POLYMERASE III SUBUNIT ALPHA"/>
    <property type="match status" value="1"/>
</dbReference>
<dbReference type="EMBL" id="JBHTIS010000545">
    <property type="protein sequence ID" value="MFD1046169.1"/>
    <property type="molecule type" value="Genomic_DNA"/>
</dbReference>
<feature type="non-terminal residue" evidence="3">
    <location>
        <position position="707"/>
    </location>
</feature>
<name>A0ABW3M9E2_9PSEU</name>
<dbReference type="PANTHER" id="PTHR32294:SF0">
    <property type="entry name" value="DNA POLYMERASE III SUBUNIT ALPHA"/>
    <property type="match status" value="1"/>
</dbReference>
<keyword evidence="4" id="KW-1185">Reference proteome</keyword>
<protein>
    <submittedName>
        <fullName evidence="3">Zonular occludens toxin domain-containing protein</fullName>
    </submittedName>
</protein>
<feature type="domain" description="Bacterial DNA polymerase III alpha subunit NTPase" evidence="2">
    <location>
        <begin position="166"/>
        <end position="311"/>
    </location>
</feature>
<gene>
    <name evidence="3" type="ORF">ACFQ1S_11625</name>
</gene>
<dbReference type="InterPro" id="IPR011708">
    <property type="entry name" value="DNA_pol3_alpha_NTPase_dom"/>
</dbReference>
<evidence type="ECO:0000313" key="4">
    <source>
        <dbReference type="Proteomes" id="UP001597045"/>
    </source>
</evidence>
<comment type="caution">
    <text evidence="3">The sequence shown here is derived from an EMBL/GenBank/DDBJ whole genome shotgun (WGS) entry which is preliminary data.</text>
</comment>
<dbReference type="SUPFAM" id="SSF52540">
    <property type="entry name" value="P-loop containing nucleoside triphosphate hydrolases"/>
    <property type="match status" value="1"/>
</dbReference>
<reference evidence="4" key="1">
    <citation type="journal article" date="2019" name="Int. J. Syst. Evol. Microbiol.">
        <title>The Global Catalogue of Microorganisms (GCM) 10K type strain sequencing project: providing services to taxonomists for standard genome sequencing and annotation.</title>
        <authorList>
            <consortium name="The Broad Institute Genomics Platform"/>
            <consortium name="The Broad Institute Genome Sequencing Center for Infectious Disease"/>
            <person name="Wu L."/>
            <person name="Ma J."/>
        </authorList>
    </citation>
    <scope>NUCLEOTIDE SEQUENCE [LARGE SCALE GENOMIC DNA]</scope>
    <source>
        <strain evidence="4">JCM 31486</strain>
    </source>
</reference>
<dbReference type="SUPFAM" id="SSF89550">
    <property type="entry name" value="PHP domain-like"/>
    <property type="match status" value="1"/>
</dbReference>
<dbReference type="Pfam" id="PF05707">
    <property type="entry name" value="Zot"/>
    <property type="match status" value="1"/>
</dbReference>
<sequence>ATTGCPSGDVQTRLRLGQFDEAVKAAGEWQDIYGKDNFYVELMNHGIDIELKVRSELLELAKKLNIPTVVTNDSHYTFAHEREAHDALLCVQTGKTLQDPTRFKFDGEGYYLKSPDEMRAVDSSEAWQEGCRNTLLIAEKVDVSGMFEFRNLMPRFPIPEGLTEDEYFKQRVWEGMNRRFPDGVDDVHKKQVEFEIGVILQMGFPAYFLVVADFINWAKENGIRVGPGRGSAAGALIAYAMGITDLDPLAHGLIFERFLNPDRVSPPDIDIDFDERRRGDVIRYVTEKWGEDKVAQVITFGTIKAKAAIKDGWPHRDTDHAWVRPPMPAGKGWGAQIRLPMGASVNAIQRAKTTLAHNLGCLAAELFLDPSEDDPTVLDLFRLDRGVLREPVPEYPLLHEGTTDFWAGFPIGVSPRGAEVTGAVNERNYVVSGIMGSGKTTLIVGLLLGAVLDPLVDIDVFVFAENADYDALKPCLNTFSAGDTPENVEACLDHIAGLHAELSERGKLLQKHGITSVTREAAAKEPGLRPRIVVIDECQSFFRQDTPEKRRQVVNMVVRFFSAARKYGITCVFATPVPSDQSLPRDLVSVASNRACFAIGDKTRNNVVLGDKAHENGVSALGLKPKTKDKLNDAGTFIGINFMDTPGTVRTYYTTPQEQAEVVQRALELRGGAAAQQAAPEERDALADVLTVAQQVQPREGEQHPRA</sequence>
<dbReference type="InterPro" id="IPR008900">
    <property type="entry name" value="Zot_N"/>
</dbReference>
<dbReference type="InterPro" id="IPR027417">
    <property type="entry name" value="P-loop_NTPase"/>
</dbReference>
<dbReference type="InterPro" id="IPR016195">
    <property type="entry name" value="Pol/histidinol_Pase-like"/>
</dbReference>
<organism evidence="3 4">
    <name type="scientific">Kibdelosporangium lantanae</name>
    <dbReference type="NCBI Taxonomy" id="1497396"/>
    <lineage>
        <taxon>Bacteria</taxon>
        <taxon>Bacillati</taxon>
        <taxon>Actinomycetota</taxon>
        <taxon>Actinomycetes</taxon>
        <taxon>Pseudonocardiales</taxon>
        <taxon>Pseudonocardiaceae</taxon>
        <taxon>Kibdelosporangium</taxon>
    </lineage>
</organism>
<evidence type="ECO:0000259" key="2">
    <source>
        <dbReference type="Pfam" id="PF07733"/>
    </source>
</evidence>
<feature type="non-terminal residue" evidence="3">
    <location>
        <position position="1"/>
    </location>
</feature>
<feature type="domain" description="Zona occludens toxin N-terminal" evidence="1">
    <location>
        <begin position="531"/>
        <end position="580"/>
    </location>
</feature>
<proteinExistence type="predicted"/>
<evidence type="ECO:0000313" key="3">
    <source>
        <dbReference type="EMBL" id="MFD1046169.1"/>
    </source>
</evidence>
<evidence type="ECO:0000259" key="1">
    <source>
        <dbReference type="Pfam" id="PF05707"/>
    </source>
</evidence>